<keyword evidence="2" id="KW-0812">Transmembrane</keyword>
<sequence>MLASFLGVYGTVIGAAVVSVVATTGGVIYQHLFRRTGEQLREVTVLTRPQRRGRADDGRTGATGPAPAAEEPGTVLTASDAPYGDGRTPWYDSGYGEGTVHGTRWRGWRRSLAAAGAVFLLAMLVITGIELLTGPVYGWFHHGAGGGTSVGRVFGGGSGKPAHPPVHRPSPGDLPSGGGHPTTPAGGASSAPGRDGTGDGASRSPGTGQTPGTGGDSPSPSPSGHPSTGPTRDEGAGQGGQDNAGPGAGGTGQAASPPAAQPSGAGQ</sequence>
<keyword evidence="2" id="KW-1133">Transmembrane helix</keyword>
<dbReference type="Proteomes" id="UP000007842">
    <property type="component" value="Chromosome"/>
</dbReference>
<dbReference type="KEGG" id="scy:SCATT_46180"/>
<protein>
    <submittedName>
        <fullName evidence="3">Uncharacterized protein</fullName>
    </submittedName>
</protein>
<feature type="compositionally biased region" description="Gly residues" evidence="1">
    <location>
        <begin position="236"/>
        <end position="252"/>
    </location>
</feature>
<evidence type="ECO:0000313" key="3">
    <source>
        <dbReference type="EMBL" id="AEW96989.1"/>
    </source>
</evidence>
<keyword evidence="4" id="KW-1185">Reference proteome</keyword>
<gene>
    <name evidence="3" type="ordered locus">SCATT_46180</name>
</gene>
<dbReference type="EMBL" id="CP003219">
    <property type="protein sequence ID" value="AEW96989.1"/>
    <property type="molecule type" value="Genomic_DNA"/>
</dbReference>
<dbReference type="eggNOG" id="ENOG5032Y91">
    <property type="taxonomic scope" value="Bacteria"/>
</dbReference>
<evidence type="ECO:0000256" key="2">
    <source>
        <dbReference type="SAM" id="Phobius"/>
    </source>
</evidence>
<keyword evidence="2" id="KW-0472">Membrane</keyword>
<evidence type="ECO:0000313" key="4">
    <source>
        <dbReference type="Proteomes" id="UP000007842"/>
    </source>
</evidence>
<feature type="transmembrane region" description="Helical" evidence="2">
    <location>
        <begin position="112"/>
        <end position="132"/>
    </location>
</feature>
<feature type="region of interest" description="Disordered" evidence="1">
    <location>
        <begin position="46"/>
        <end position="82"/>
    </location>
</feature>
<feature type="transmembrane region" description="Helical" evidence="2">
    <location>
        <begin position="6"/>
        <end position="29"/>
    </location>
</feature>
<feature type="compositionally biased region" description="Low complexity" evidence="1">
    <location>
        <begin position="253"/>
        <end position="267"/>
    </location>
</feature>
<dbReference type="PATRIC" id="fig|1003195.29.peg.4606"/>
<evidence type="ECO:0000256" key="1">
    <source>
        <dbReference type="SAM" id="MobiDB-lite"/>
    </source>
</evidence>
<feature type="compositionally biased region" description="Low complexity" evidence="1">
    <location>
        <begin position="60"/>
        <end position="74"/>
    </location>
</feature>
<name>G8X3D8_STREN</name>
<organism evidence="3 4">
    <name type="scientific">Streptantibioticus cattleyicolor (strain ATCC 35852 / DSM 46488 / JCM 4925 / NBRC 14057 / NRRL 8057)</name>
    <name type="common">Streptomyces cattleya</name>
    <dbReference type="NCBI Taxonomy" id="1003195"/>
    <lineage>
        <taxon>Bacteria</taxon>
        <taxon>Bacillati</taxon>
        <taxon>Actinomycetota</taxon>
        <taxon>Actinomycetes</taxon>
        <taxon>Kitasatosporales</taxon>
        <taxon>Streptomycetaceae</taxon>
        <taxon>Streptantibioticus</taxon>
    </lineage>
</organism>
<reference evidence="4" key="1">
    <citation type="submission" date="2011-12" db="EMBL/GenBank/DDBJ databases">
        <title>Complete genome sequence of Streptomyces cattleya strain DSM 46488.</title>
        <authorList>
            <person name="Ou H.-Y."/>
            <person name="Li P."/>
            <person name="Zhao C."/>
            <person name="O'Hagan D."/>
            <person name="Deng Z."/>
        </authorList>
    </citation>
    <scope>NUCLEOTIDE SEQUENCE [LARGE SCALE GENOMIC DNA]</scope>
    <source>
        <strain evidence="4">ATCC 35852 / DSM 46488 / JCM 4925 / NBRC 14057 / NRRL 8057</strain>
    </source>
</reference>
<proteinExistence type="predicted"/>
<dbReference type="STRING" id="1003195.SCATT_46180"/>
<feature type="region of interest" description="Disordered" evidence="1">
    <location>
        <begin position="151"/>
        <end position="267"/>
    </location>
</feature>
<accession>G8X3D8</accession>
<dbReference type="HOGENOM" id="CLU_046283_0_0_11"/>
<feature type="compositionally biased region" description="Low complexity" evidence="1">
    <location>
        <begin position="216"/>
        <end position="230"/>
    </location>
</feature>
<dbReference type="AlphaFoldDB" id="G8X3D8"/>